<sequence>MYHIYLRINTSLVELAVSLIHGIRRVQGTIHQSICFSILSDRFRCHGCLLQPLSGILSSQLARSTSRHPASHSPRRPNASSSRAARDASAGNHDSAPPPPSSVASTVQMVNIKAHVPLVLDLGDSNYSQWRWLFDTVFGKFGLRDHISSTSHPRRNDPDWVMVDECIINWLYTSVSSPLFKMIMDPDHTARDVWCTIRGIFRDNANSRAVYLEVEFCTLFQGDLTVNEYYTRLKDLVDNLRDIGKPISNTDQVLNLIRGLNPKLSASSSWRNFARTRKLARLLLRPCTPAALPTAPPRRPQLRLMLMDPTPVATPLAIA</sequence>
<dbReference type="Pfam" id="PF14223">
    <property type="entry name" value="Retrotran_gag_2"/>
    <property type="match status" value="1"/>
</dbReference>
<keyword evidence="3" id="KW-1185">Reference proteome</keyword>
<name>A0A3L6SBN5_PANMI</name>
<protein>
    <submittedName>
        <fullName evidence="2">YEATS domain-containing protein 2-like</fullName>
    </submittedName>
</protein>
<feature type="compositionally biased region" description="Low complexity" evidence="1">
    <location>
        <begin position="76"/>
        <end position="90"/>
    </location>
</feature>
<proteinExistence type="predicted"/>
<dbReference type="PANTHER" id="PTHR47481:SF41">
    <property type="entry name" value="COPIA-LIKE POLYPROTEIN_RETROTRANSPOSON"/>
    <property type="match status" value="1"/>
</dbReference>
<feature type="compositionally biased region" description="Basic residues" evidence="1">
    <location>
        <begin position="65"/>
        <end position="75"/>
    </location>
</feature>
<feature type="region of interest" description="Disordered" evidence="1">
    <location>
        <begin position="64"/>
        <end position="104"/>
    </location>
</feature>
<evidence type="ECO:0000256" key="1">
    <source>
        <dbReference type="SAM" id="MobiDB-lite"/>
    </source>
</evidence>
<organism evidence="2 3">
    <name type="scientific">Panicum miliaceum</name>
    <name type="common">Proso millet</name>
    <name type="synonym">Broomcorn millet</name>
    <dbReference type="NCBI Taxonomy" id="4540"/>
    <lineage>
        <taxon>Eukaryota</taxon>
        <taxon>Viridiplantae</taxon>
        <taxon>Streptophyta</taxon>
        <taxon>Embryophyta</taxon>
        <taxon>Tracheophyta</taxon>
        <taxon>Spermatophyta</taxon>
        <taxon>Magnoliopsida</taxon>
        <taxon>Liliopsida</taxon>
        <taxon>Poales</taxon>
        <taxon>Poaceae</taxon>
        <taxon>PACMAD clade</taxon>
        <taxon>Panicoideae</taxon>
        <taxon>Panicodae</taxon>
        <taxon>Paniceae</taxon>
        <taxon>Panicinae</taxon>
        <taxon>Panicum</taxon>
        <taxon>Panicum sect. Panicum</taxon>
    </lineage>
</organism>
<dbReference type="PANTHER" id="PTHR47481">
    <property type="match status" value="1"/>
</dbReference>
<dbReference type="STRING" id="4540.A0A3L6SBN5"/>
<gene>
    <name evidence="2" type="ORF">C2845_PM02G14550</name>
</gene>
<evidence type="ECO:0000313" key="2">
    <source>
        <dbReference type="EMBL" id="RLN17949.1"/>
    </source>
</evidence>
<dbReference type="Proteomes" id="UP000275267">
    <property type="component" value="Unassembled WGS sequence"/>
</dbReference>
<accession>A0A3L6SBN5</accession>
<evidence type="ECO:0000313" key="3">
    <source>
        <dbReference type="Proteomes" id="UP000275267"/>
    </source>
</evidence>
<dbReference type="OrthoDB" id="681077at2759"/>
<comment type="caution">
    <text evidence="2">The sequence shown here is derived from an EMBL/GenBank/DDBJ whole genome shotgun (WGS) entry which is preliminary data.</text>
</comment>
<dbReference type="AlphaFoldDB" id="A0A3L6SBN5"/>
<dbReference type="EMBL" id="PQIB02000005">
    <property type="protein sequence ID" value="RLN17949.1"/>
    <property type="molecule type" value="Genomic_DNA"/>
</dbReference>
<reference evidence="3" key="1">
    <citation type="journal article" date="2019" name="Nat. Commun.">
        <title>The genome of broomcorn millet.</title>
        <authorList>
            <person name="Zou C."/>
            <person name="Miki D."/>
            <person name="Li D."/>
            <person name="Tang Q."/>
            <person name="Xiao L."/>
            <person name="Rajput S."/>
            <person name="Deng P."/>
            <person name="Jia W."/>
            <person name="Huang R."/>
            <person name="Zhang M."/>
            <person name="Sun Y."/>
            <person name="Hu J."/>
            <person name="Fu X."/>
            <person name="Schnable P.S."/>
            <person name="Li F."/>
            <person name="Zhang H."/>
            <person name="Feng B."/>
            <person name="Zhu X."/>
            <person name="Liu R."/>
            <person name="Schnable J.C."/>
            <person name="Zhu J.-K."/>
            <person name="Zhang H."/>
        </authorList>
    </citation>
    <scope>NUCLEOTIDE SEQUENCE [LARGE SCALE GENOMIC DNA]</scope>
</reference>